<protein>
    <submittedName>
        <fullName evidence="8">Amino acid ABC transporter substrate-binding protein, PAAT family</fullName>
    </submittedName>
</protein>
<dbReference type="RefSeq" id="WP_087678693.1">
    <property type="nucleotide sequence ID" value="NZ_FUWV01000006.1"/>
</dbReference>
<dbReference type="SUPFAM" id="SSF53850">
    <property type="entry name" value="Periplasmic binding protein-like II"/>
    <property type="match status" value="1"/>
</dbReference>
<proteinExistence type="inferred from homology"/>
<dbReference type="PROSITE" id="PS51257">
    <property type="entry name" value="PROKAR_LIPOPROTEIN"/>
    <property type="match status" value="1"/>
</dbReference>
<dbReference type="InterPro" id="IPR001320">
    <property type="entry name" value="Iontro_rcpt_C"/>
</dbReference>
<feature type="domain" description="Ionotropic glutamate receptor C-terminal" evidence="7">
    <location>
        <begin position="49"/>
        <end position="273"/>
    </location>
</feature>
<sequence>MNKKYIIFIILLSIISLLIFGCSSQKATQGSSTQNQQDQSLEKIKEKGKFIVGLDDTFPPMGFRDKNGEIVGFDIDLAKEVAKRMGVEVEFKPIDWAGKVLSLNSGDIDVIWNGLTVTPERKKQILFSKSYIISDQSIIVAADSDINSKSDFKGKIIAAQAGSSSYDLVTADQEIMAMIKGGQVKQYSKYTEALMDLSAGRIDAVIIDEAVGRYYMSQKPEEYKMLKDNFGSQEYSIGFRMQDQAFKNEIDKILAEMIEDGTAAKISEKWFGKDIIAK</sequence>
<evidence type="ECO:0000259" key="6">
    <source>
        <dbReference type="SMART" id="SM00062"/>
    </source>
</evidence>
<dbReference type="InterPro" id="IPR018313">
    <property type="entry name" value="SBP_3_CS"/>
</dbReference>
<evidence type="ECO:0000256" key="5">
    <source>
        <dbReference type="SAM" id="SignalP"/>
    </source>
</evidence>
<dbReference type="Gene3D" id="3.40.190.10">
    <property type="entry name" value="Periplasmic binding protein-like II"/>
    <property type="match status" value="2"/>
</dbReference>
<evidence type="ECO:0000313" key="8">
    <source>
        <dbReference type="EMBL" id="SJZ63752.1"/>
    </source>
</evidence>
<dbReference type="OrthoDB" id="9775197at2"/>
<dbReference type="GO" id="GO:0030313">
    <property type="term" value="C:cell envelope"/>
    <property type="evidence" value="ECO:0007669"/>
    <property type="project" value="UniProtKB-SubCell"/>
</dbReference>
<dbReference type="GO" id="GO:0015276">
    <property type="term" value="F:ligand-gated monoatomic ion channel activity"/>
    <property type="evidence" value="ECO:0007669"/>
    <property type="project" value="InterPro"/>
</dbReference>
<dbReference type="PANTHER" id="PTHR35936">
    <property type="entry name" value="MEMBRANE-BOUND LYTIC MUREIN TRANSGLYCOSYLASE F"/>
    <property type="match status" value="1"/>
</dbReference>
<dbReference type="AlphaFoldDB" id="A0A1T4M9Y5"/>
<dbReference type="EMBL" id="FUWV01000006">
    <property type="protein sequence ID" value="SJZ63752.1"/>
    <property type="molecule type" value="Genomic_DNA"/>
</dbReference>
<comment type="subcellular location">
    <subcellularLocation>
        <location evidence="1">Cell envelope</location>
    </subcellularLocation>
</comment>
<dbReference type="SMART" id="SM00062">
    <property type="entry name" value="PBPb"/>
    <property type="match status" value="1"/>
</dbReference>
<dbReference type="GO" id="GO:0016020">
    <property type="term" value="C:membrane"/>
    <property type="evidence" value="ECO:0007669"/>
    <property type="project" value="InterPro"/>
</dbReference>
<dbReference type="PROSITE" id="PS01039">
    <property type="entry name" value="SBP_BACTERIAL_3"/>
    <property type="match status" value="1"/>
</dbReference>
<dbReference type="CDD" id="cd00996">
    <property type="entry name" value="PBP2_AatB_like"/>
    <property type="match status" value="1"/>
</dbReference>
<evidence type="ECO:0000313" key="9">
    <source>
        <dbReference type="Proteomes" id="UP000196365"/>
    </source>
</evidence>
<reference evidence="8 9" key="1">
    <citation type="submission" date="2017-02" db="EMBL/GenBank/DDBJ databases">
        <authorList>
            <person name="Peterson S.W."/>
        </authorList>
    </citation>
    <scope>NUCLEOTIDE SEQUENCE [LARGE SCALE GENOMIC DNA]</scope>
    <source>
        <strain evidence="8 9">DSM 15102</strain>
    </source>
</reference>
<dbReference type="Pfam" id="PF00497">
    <property type="entry name" value="SBP_bac_3"/>
    <property type="match status" value="1"/>
</dbReference>
<evidence type="ECO:0000256" key="1">
    <source>
        <dbReference type="ARBA" id="ARBA00004196"/>
    </source>
</evidence>
<gene>
    <name evidence="8" type="ORF">SAMN02745973_01261</name>
</gene>
<dbReference type="PANTHER" id="PTHR35936:SF34">
    <property type="entry name" value="ABC TRANSPORTER EXTRACELLULAR-BINDING PROTEIN YCKB-RELATED"/>
    <property type="match status" value="1"/>
</dbReference>
<accession>A0A1T4M9Y5</accession>
<evidence type="ECO:0000259" key="7">
    <source>
        <dbReference type="SMART" id="SM00079"/>
    </source>
</evidence>
<feature type="chain" id="PRO_5039318313" evidence="5">
    <location>
        <begin position="28"/>
        <end position="278"/>
    </location>
</feature>
<dbReference type="InterPro" id="IPR001638">
    <property type="entry name" value="Solute-binding_3/MltF_N"/>
</dbReference>
<comment type="similarity">
    <text evidence="2 4">Belongs to the bacterial solute-binding protein 3 family.</text>
</comment>
<dbReference type="SMART" id="SM00079">
    <property type="entry name" value="PBPe"/>
    <property type="match status" value="1"/>
</dbReference>
<evidence type="ECO:0000256" key="2">
    <source>
        <dbReference type="ARBA" id="ARBA00010333"/>
    </source>
</evidence>
<keyword evidence="3 5" id="KW-0732">Signal</keyword>
<keyword evidence="9" id="KW-1185">Reference proteome</keyword>
<name>A0A1T4M9Y5_9FIRM</name>
<feature type="signal peptide" evidence="5">
    <location>
        <begin position="1"/>
        <end position="27"/>
    </location>
</feature>
<evidence type="ECO:0000256" key="4">
    <source>
        <dbReference type="RuleBase" id="RU003744"/>
    </source>
</evidence>
<evidence type="ECO:0000256" key="3">
    <source>
        <dbReference type="ARBA" id="ARBA00022729"/>
    </source>
</evidence>
<dbReference type="Proteomes" id="UP000196365">
    <property type="component" value="Unassembled WGS sequence"/>
</dbReference>
<organism evidence="8 9">
    <name type="scientific">Garciella nitratireducens DSM 15102</name>
    <dbReference type="NCBI Taxonomy" id="1121911"/>
    <lineage>
        <taxon>Bacteria</taxon>
        <taxon>Bacillati</taxon>
        <taxon>Bacillota</taxon>
        <taxon>Clostridia</taxon>
        <taxon>Eubacteriales</taxon>
        <taxon>Eubacteriaceae</taxon>
        <taxon>Garciella</taxon>
    </lineage>
</organism>
<feature type="domain" description="Solute-binding protein family 3/N-terminal" evidence="6">
    <location>
        <begin position="49"/>
        <end position="274"/>
    </location>
</feature>